<organism evidence="1">
    <name type="scientific">Tanacetum cinerariifolium</name>
    <name type="common">Dalmatian daisy</name>
    <name type="synonym">Chrysanthemum cinerariifolium</name>
    <dbReference type="NCBI Taxonomy" id="118510"/>
    <lineage>
        <taxon>Eukaryota</taxon>
        <taxon>Viridiplantae</taxon>
        <taxon>Streptophyta</taxon>
        <taxon>Embryophyta</taxon>
        <taxon>Tracheophyta</taxon>
        <taxon>Spermatophyta</taxon>
        <taxon>Magnoliopsida</taxon>
        <taxon>eudicotyledons</taxon>
        <taxon>Gunneridae</taxon>
        <taxon>Pentapetalae</taxon>
        <taxon>asterids</taxon>
        <taxon>campanulids</taxon>
        <taxon>Asterales</taxon>
        <taxon>Asteraceae</taxon>
        <taxon>Asteroideae</taxon>
        <taxon>Anthemideae</taxon>
        <taxon>Anthemidinae</taxon>
        <taxon>Tanacetum</taxon>
    </lineage>
</organism>
<name>A0A699UGC4_TANCI</name>
<accession>A0A699UGC4</accession>
<comment type="caution">
    <text evidence="1">The sequence shown here is derived from an EMBL/GenBank/DDBJ whole genome shotgun (WGS) entry which is preliminary data.</text>
</comment>
<reference evidence="1" key="1">
    <citation type="journal article" date="2019" name="Sci. Rep.">
        <title>Draft genome of Tanacetum cinerariifolium, the natural source of mosquito coil.</title>
        <authorList>
            <person name="Yamashiro T."/>
            <person name="Shiraishi A."/>
            <person name="Satake H."/>
            <person name="Nakayama K."/>
        </authorList>
    </citation>
    <scope>NUCLEOTIDE SEQUENCE</scope>
</reference>
<dbReference type="EMBL" id="BKCJ011309410">
    <property type="protein sequence ID" value="GFD18734.1"/>
    <property type="molecule type" value="Genomic_DNA"/>
</dbReference>
<protein>
    <submittedName>
        <fullName evidence="1">Uncharacterized protein</fullName>
    </submittedName>
</protein>
<proteinExistence type="predicted"/>
<dbReference type="AlphaFoldDB" id="A0A699UGC4"/>
<gene>
    <name evidence="1" type="ORF">Tci_890703</name>
</gene>
<sequence>MPSDMRESLNNVPATLLLMAAAPASLDSATICAAREVDDTSKRSACLSLANLTLRDQVDSGSHSRMLRRTQGGHRICYAAKTSSMVVCGARVYSEGEKVSRVALVER</sequence>
<evidence type="ECO:0000313" key="1">
    <source>
        <dbReference type="EMBL" id="GFD18734.1"/>
    </source>
</evidence>